<dbReference type="KEGG" id="mtun:MTUNDRAET4_3238"/>
<evidence type="ECO:0000313" key="2">
    <source>
        <dbReference type="Proteomes" id="UP000294360"/>
    </source>
</evidence>
<organism evidence="1 2">
    <name type="scientific">Methylocella tundrae</name>
    <dbReference type="NCBI Taxonomy" id="227605"/>
    <lineage>
        <taxon>Bacteria</taxon>
        <taxon>Pseudomonadati</taxon>
        <taxon>Pseudomonadota</taxon>
        <taxon>Alphaproteobacteria</taxon>
        <taxon>Hyphomicrobiales</taxon>
        <taxon>Beijerinckiaceae</taxon>
        <taxon>Methylocella</taxon>
    </lineage>
</organism>
<dbReference type="EMBL" id="LR536450">
    <property type="protein sequence ID" value="VFU10125.1"/>
    <property type="molecule type" value="Genomic_DNA"/>
</dbReference>
<reference evidence="1 2" key="1">
    <citation type="submission" date="2019-03" db="EMBL/GenBank/DDBJ databases">
        <authorList>
            <person name="Kox A.R. M."/>
        </authorList>
    </citation>
    <scope>NUCLEOTIDE SEQUENCE [LARGE SCALE GENOMIC DNA]</scope>
    <source>
        <strain evidence="1">MTUNDRAET4 annotated genome</strain>
    </source>
</reference>
<gene>
    <name evidence="1" type="ORF">MTUNDRAET4_3238</name>
</gene>
<accession>A0A4U8Z3T3</accession>
<dbReference type="Proteomes" id="UP000294360">
    <property type="component" value="Chromosome"/>
</dbReference>
<evidence type="ECO:0000313" key="1">
    <source>
        <dbReference type="EMBL" id="VFU10125.1"/>
    </source>
</evidence>
<name>A0A4U8Z3T3_METTU</name>
<proteinExistence type="predicted"/>
<dbReference type="AlphaFoldDB" id="A0A4U8Z3T3"/>
<sequence>MALYPAELRAHLTLPSPTDLNRSTDSAILLTKPQPVRWIATPLSAAPFRKLLTRCLRGKISDLGDLLRLT</sequence>
<protein>
    <submittedName>
        <fullName evidence="1">Uncharacterized protein</fullName>
    </submittedName>
</protein>